<protein>
    <submittedName>
        <fullName evidence="2">AAA family ATPase</fullName>
    </submittedName>
</protein>
<dbReference type="Gene3D" id="3.40.50.300">
    <property type="entry name" value="P-loop containing nucleotide triphosphate hydrolases"/>
    <property type="match status" value="1"/>
</dbReference>
<gene>
    <name evidence="2" type="ORF">HY912_19970</name>
</gene>
<dbReference type="InterPro" id="IPR034139">
    <property type="entry name" value="TOPRIM_OLD"/>
</dbReference>
<feature type="domain" description="OLD protein-like TOPRIM" evidence="1">
    <location>
        <begin position="489"/>
        <end position="554"/>
    </location>
</feature>
<dbReference type="Proteomes" id="UP000807825">
    <property type="component" value="Unassembled WGS sequence"/>
</dbReference>
<dbReference type="PANTHER" id="PTHR43581">
    <property type="entry name" value="ATP/GTP PHOSPHATASE"/>
    <property type="match status" value="1"/>
</dbReference>
<comment type="caution">
    <text evidence="2">The sequence shown here is derived from an EMBL/GenBank/DDBJ whole genome shotgun (WGS) entry which is preliminary data.</text>
</comment>
<evidence type="ECO:0000313" key="2">
    <source>
        <dbReference type="EMBL" id="MBI5251776.1"/>
    </source>
</evidence>
<evidence type="ECO:0000259" key="1">
    <source>
        <dbReference type="Pfam" id="PF20469"/>
    </source>
</evidence>
<dbReference type="PANTHER" id="PTHR43581:SF4">
    <property type="entry name" value="ATP_GTP PHOSPHATASE"/>
    <property type="match status" value="1"/>
</dbReference>
<proteinExistence type="predicted"/>
<name>A0A9D6Z867_9BACT</name>
<reference evidence="2" key="1">
    <citation type="submission" date="2020-07" db="EMBL/GenBank/DDBJ databases">
        <title>Huge and variable diversity of episymbiotic CPR bacteria and DPANN archaea in groundwater ecosystems.</title>
        <authorList>
            <person name="He C.Y."/>
            <person name="Keren R."/>
            <person name="Whittaker M."/>
            <person name="Farag I.F."/>
            <person name="Doudna J."/>
            <person name="Cate J.H.D."/>
            <person name="Banfield J.F."/>
        </authorList>
    </citation>
    <scope>NUCLEOTIDE SEQUENCE</scope>
    <source>
        <strain evidence="2">NC_groundwater_1664_Pr3_B-0.1um_52_9</strain>
    </source>
</reference>
<sequence>MTTIARTSFWRLGHHKDTELAEKGDQQVMKLREVIVKNFRCLKAVRIPITDSTVFLGENNSGKTALLDALRVALTRNPRGRDNPFGEYDYHMVGADDSPKSSQGISIELWFREDSADEWPQSLIQALEPVTQVDPITGTNSIGFRVSSRHDAAAGEFVHEWAFLAANGEPLPAGLSKPANFAEFRSFVRFFYLSSLRDAQNEFSSRSQFWGSLLRGIEIREEDRLRLQEELRKLNADLLGSVPVLEHVRDNLEGAQGIFETAARQSTTIQALPMRTWDLMSKAGVFIKTRGGDLDLPLTLHGQGAQSLAVIFLFQAFIGVSLKSSFRPETEAILAMEEPEAHLHPQATRALAETLRNLGSQVLVSSHSPYFVQEVPFKDIRIFRREGAESKVLYIRQEFTVEVPPCPALDQFCANNPLKFSYATGKNLLTACGTVEESDYRRLLAMYASRRDEIHPLLKRFRDDSYSYLSDDELDELDTYAKRIRGEVLFARAWILCEGQSEYVLIKCFAGLMGLPLDRAGVTVIDFQNNGSPGAFVGLARAFQIPWIMVCDNDQKGAEFVEQVRKRGLTESEIEGLVFKLPGEGVKLEEFLLRNGLASELRKVLAEKGVKLVKKQGEQGCEEEMMDHLRRDKTGCALALVNELRDSGADESRVPQLFRSLIRDITQRAL</sequence>
<dbReference type="InterPro" id="IPR027417">
    <property type="entry name" value="P-loop_NTPase"/>
</dbReference>
<evidence type="ECO:0000313" key="3">
    <source>
        <dbReference type="Proteomes" id="UP000807825"/>
    </source>
</evidence>
<dbReference type="InterPro" id="IPR051396">
    <property type="entry name" value="Bact_Antivir_Def_Nuclease"/>
</dbReference>
<dbReference type="SUPFAM" id="SSF52540">
    <property type="entry name" value="P-loop containing nucleoside triphosphate hydrolases"/>
    <property type="match status" value="1"/>
</dbReference>
<organism evidence="2 3">
    <name type="scientific">Desulfomonile tiedjei</name>
    <dbReference type="NCBI Taxonomy" id="2358"/>
    <lineage>
        <taxon>Bacteria</taxon>
        <taxon>Pseudomonadati</taxon>
        <taxon>Thermodesulfobacteriota</taxon>
        <taxon>Desulfomonilia</taxon>
        <taxon>Desulfomonilales</taxon>
        <taxon>Desulfomonilaceae</taxon>
        <taxon>Desulfomonile</taxon>
    </lineage>
</organism>
<dbReference type="Pfam" id="PF20469">
    <property type="entry name" value="OLD-like_TOPRIM"/>
    <property type="match status" value="1"/>
</dbReference>
<dbReference type="AlphaFoldDB" id="A0A9D6Z867"/>
<dbReference type="InterPro" id="IPR022602">
    <property type="entry name" value="DUF2813"/>
</dbReference>
<accession>A0A9D6Z867</accession>
<dbReference type="EMBL" id="JACRDE010000524">
    <property type="protein sequence ID" value="MBI5251776.1"/>
    <property type="molecule type" value="Genomic_DNA"/>
</dbReference>
<dbReference type="Pfam" id="PF11398">
    <property type="entry name" value="DUF2813"/>
    <property type="match status" value="1"/>
</dbReference>
<dbReference type="CDD" id="cd01026">
    <property type="entry name" value="TOPRIM_OLD"/>
    <property type="match status" value="1"/>
</dbReference>